<evidence type="ECO:0000313" key="2">
    <source>
        <dbReference type="EMBL" id="GBP22575.1"/>
    </source>
</evidence>
<dbReference type="AlphaFoldDB" id="A0A4C1U863"/>
<sequence>MEAGVKVSVLHQKLYGVRVHQNDTSSAFYPQGWTHIVLDHSIVYMDPKLFEEGQAYAACKHVLVEYDGVDWQRREWVAVYSRRTFRVFLVERTIVWAPRTYEGKEVKWPALNRRFRSQNQFDTDSLAYPGSEGGGSCPFSFASCPPSPFETFTTLQSESAPPADSQPVEFLHDRELGFHDYDQLEPYQAQFSARAAAADGRGGRGRPGCEPSSPVSRSARSIDFSPPPPGLPPPRRPPRFIPVIISEQVVVSGPNSRSQAIFVPLAARATSELKGERVIDVPIRVVFFFFYRHDTNAIQYKLHVEDAEGQARRQPRPQLYLEINPNNSFMGHLFLYQKRAISVSTPRSGVLCPPPAD</sequence>
<keyword evidence="3" id="KW-1185">Reference proteome</keyword>
<feature type="region of interest" description="Disordered" evidence="1">
    <location>
        <begin position="192"/>
        <end position="237"/>
    </location>
</feature>
<reference evidence="2 3" key="1">
    <citation type="journal article" date="2019" name="Commun. Biol.">
        <title>The bagworm genome reveals a unique fibroin gene that provides high tensile strength.</title>
        <authorList>
            <person name="Kono N."/>
            <person name="Nakamura H."/>
            <person name="Ohtoshi R."/>
            <person name="Tomita M."/>
            <person name="Numata K."/>
            <person name="Arakawa K."/>
        </authorList>
    </citation>
    <scope>NUCLEOTIDE SEQUENCE [LARGE SCALE GENOMIC DNA]</scope>
</reference>
<gene>
    <name evidence="2" type="ORF">EVAR_84815_1</name>
</gene>
<proteinExistence type="predicted"/>
<name>A0A4C1U863_EUMVA</name>
<dbReference type="STRING" id="151549.A0A4C1U863"/>
<feature type="compositionally biased region" description="Pro residues" evidence="1">
    <location>
        <begin position="225"/>
        <end position="235"/>
    </location>
</feature>
<dbReference type="EMBL" id="BGZK01000141">
    <property type="protein sequence ID" value="GBP22575.1"/>
    <property type="molecule type" value="Genomic_DNA"/>
</dbReference>
<accession>A0A4C1U863</accession>
<evidence type="ECO:0000256" key="1">
    <source>
        <dbReference type="SAM" id="MobiDB-lite"/>
    </source>
</evidence>
<evidence type="ECO:0000313" key="3">
    <source>
        <dbReference type="Proteomes" id="UP000299102"/>
    </source>
</evidence>
<organism evidence="2 3">
    <name type="scientific">Eumeta variegata</name>
    <name type="common">Bagworm moth</name>
    <name type="synonym">Eumeta japonica</name>
    <dbReference type="NCBI Taxonomy" id="151549"/>
    <lineage>
        <taxon>Eukaryota</taxon>
        <taxon>Metazoa</taxon>
        <taxon>Ecdysozoa</taxon>
        <taxon>Arthropoda</taxon>
        <taxon>Hexapoda</taxon>
        <taxon>Insecta</taxon>
        <taxon>Pterygota</taxon>
        <taxon>Neoptera</taxon>
        <taxon>Endopterygota</taxon>
        <taxon>Lepidoptera</taxon>
        <taxon>Glossata</taxon>
        <taxon>Ditrysia</taxon>
        <taxon>Tineoidea</taxon>
        <taxon>Psychidae</taxon>
        <taxon>Oiketicinae</taxon>
        <taxon>Eumeta</taxon>
    </lineage>
</organism>
<dbReference type="OrthoDB" id="1667110at2759"/>
<protein>
    <submittedName>
        <fullName evidence="2">Uncharacterized protein</fullName>
    </submittedName>
</protein>
<comment type="caution">
    <text evidence="2">The sequence shown here is derived from an EMBL/GenBank/DDBJ whole genome shotgun (WGS) entry which is preliminary data.</text>
</comment>
<dbReference type="Proteomes" id="UP000299102">
    <property type="component" value="Unassembled WGS sequence"/>
</dbReference>